<dbReference type="STRING" id="44316.ENSEGOP00005018498"/>
<dbReference type="SMART" id="SM00034">
    <property type="entry name" value="CLECT"/>
    <property type="match status" value="1"/>
</dbReference>
<organism evidence="7 8">
    <name type="scientific">Chloebia gouldiae</name>
    <name type="common">Gouldian finch</name>
    <name type="synonym">Erythrura gouldiae</name>
    <dbReference type="NCBI Taxonomy" id="44316"/>
    <lineage>
        <taxon>Eukaryota</taxon>
        <taxon>Metazoa</taxon>
        <taxon>Chordata</taxon>
        <taxon>Craniata</taxon>
        <taxon>Vertebrata</taxon>
        <taxon>Euteleostomi</taxon>
        <taxon>Archelosauria</taxon>
        <taxon>Archosauria</taxon>
        <taxon>Dinosauria</taxon>
        <taxon>Saurischia</taxon>
        <taxon>Theropoda</taxon>
        <taxon>Coelurosauria</taxon>
        <taxon>Aves</taxon>
        <taxon>Neognathae</taxon>
        <taxon>Neoaves</taxon>
        <taxon>Telluraves</taxon>
        <taxon>Australaves</taxon>
        <taxon>Passeriformes</taxon>
        <taxon>Passeroidea</taxon>
        <taxon>Passeridae</taxon>
        <taxon>Chloebia</taxon>
    </lineage>
</organism>
<evidence type="ECO:0000313" key="8">
    <source>
        <dbReference type="Proteomes" id="UP000276834"/>
    </source>
</evidence>
<dbReference type="InterPro" id="IPR051663">
    <property type="entry name" value="CLec_Tetranectin-domain"/>
</dbReference>
<dbReference type="AlphaFoldDB" id="A0A3L8SLD7"/>
<dbReference type="InterPro" id="IPR018378">
    <property type="entry name" value="C-type_lectin_CS"/>
</dbReference>
<comment type="caution">
    <text evidence="7">The sequence shown here is derived from an EMBL/GenBank/DDBJ whole genome shotgun (WGS) entry which is preliminary data.</text>
</comment>
<keyword evidence="4" id="KW-0430">Lectin</keyword>
<evidence type="ECO:0000256" key="3">
    <source>
        <dbReference type="ARBA" id="ARBA00022729"/>
    </source>
</evidence>
<dbReference type="GO" id="GO:0001503">
    <property type="term" value="P:ossification"/>
    <property type="evidence" value="ECO:0007669"/>
    <property type="project" value="TreeGrafter"/>
</dbReference>
<dbReference type="EMBL" id="QUSF01000014">
    <property type="protein sequence ID" value="RLW04036.1"/>
    <property type="molecule type" value="Genomic_DNA"/>
</dbReference>
<dbReference type="Proteomes" id="UP000276834">
    <property type="component" value="Unassembled WGS sequence"/>
</dbReference>
<dbReference type="GO" id="GO:0030246">
    <property type="term" value="F:carbohydrate binding"/>
    <property type="evidence" value="ECO:0007669"/>
    <property type="project" value="UniProtKB-KW"/>
</dbReference>
<keyword evidence="5" id="KW-1015">Disulfide bond</keyword>
<dbReference type="InterPro" id="IPR016187">
    <property type="entry name" value="CTDL_fold"/>
</dbReference>
<evidence type="ECO:0000256" key="2">
    <source>
        <dbReference type="ARBA" id="ARBA00022525"/>
    </source>
</evidence>
<protein>
    <recommendedName>
        <fullName evidence="6">C-type lectin domain-containing protein</fullName>
    </recommendedName>
</protein>
<dbReference type="InterPro" id="IPR001304">
    <property type="entry name" value="C-type_lectin-like"/>
</dbReference>
<keyword evidence="8" id="KW-1185">Reference proteome</keyword>
<dbReference type="OrthoDB" id="7357196at2759"/>
<evidence type="ECO:0000256" key="4">
    <source>
        <dbReference type="ARBA" id="ARBA00022734"/>
    </source>
</evidence>
<dbReference type="PROSITE" id="PS00615">
    <property type="entry name" value="C_TYPE_LECTIN_1"/>
    <property type="match status" value="1"/>
</dbReference>
<dbReference type="PROSITE" id="PS50041">
    <property type="entry name" value="C_TYPE_LECTIN_2"/>
    <property type="match status" value="1"/>
</dbReference>
<evidence type="ECO:0000259" key="6">
    <source>
        <dbReference type="PROSITE" id="PS50041"/>
    </source>
</evidence>
<evidence type="ECO:0000313" key="7">
    <source>
        <dbReference type="EMBL" id="RLW04036.1"/>
    </source>
</evidence>
<gene>
    <name evidence="7" type="ORF">DV515_00006105</name>
</gene>
<keyword evidence="3" id="KW-0732">Signal</keyword>
<dbReference type="InterPro" id="IPR016186">
    <property type="entry name" value="C-type_lectin-like/link_sf"/>
</dbReference>
<accession>A0A3L8SLD7</accession>
<name>A0A3L8SLD7_CHLGU</name>
<evidence type="ECO:0000256" key="5">
    <source>
        <dbReference type="ARBA" id="ARBA00023157"/>
    </source>
</evidence>
<feature type="non-terminal residue" evidence="7">
    <location>
        <position position="1"/>
    </location>
</feature>
<dbReference type="Gene3D" id="3.10.100.10">
    <property type="entry name" value="Mannose-Binding Protein A, subunit A"/>
    <property type="match status" value="1"/>
</dbReference>
<feature type="domain" description="C-type lectin" evidence="6">
    <location>
        <begin position="162"/>
        <end position="261"/>
    </location>
</feature>
<keyword evidence="2" id="KW-0964">Secreted</keyword>
<dbReference type="PANTHER" id="PTHR22799">
    <property type="entry name" value="TETRANECTIN-RELATED"/>
    <property type="match status" value="1"/>
</dbReference>
<dbReference type="GO" id="GO:0005615">
    <property type="term" value="C:extracellular space"/>
    <property type="evidence" value="ECO:0007669"/>
    <property type="project" value="TreeGrafter"/>
</dbReference>
<proteinExistence type="predicted"/>
<dbReference type="SUPFAM" id="SSF56436">
    <property type="entry name" value="C-type lectin-like"/>
    <property type="match status" value="1"/>
</dbReference>
<dbReference type="Pfam" id="PF00059">
    <property type="entry name" value="Lectin_C"/>
    <property type="match status" value="1"/>
</dbReference>
<evidence type="ECO:0000256" key="1">
    <source>
        <dbReference type="ARBA" id="ARBA00004613"/>
    </source>
</evidence>
<dbReference type="GO" id="GO:0008083">
    <property type="term" value="F:growth factor activity"/>
    <property type="evidence" value="ECO:0007669"/>
    <property type="project" value="TreeGrafter"/>
</dbReference>
<sequence length="262" mass="28960">AQFSSCTKQCILCRSQTESWVQRGLVLDKNFYGVTGVPYADAFQMCKASSLQGSSTVVQQTRHFCGLQGYKLSPECCVLTAYGSHVCFLAKTAKRSLCFIQMGSVQTTNWFAGLPDSLASNHNALANLKHRLFQLEAVLALNGKIRKVGEKILASNGKKADFASALQSCEEAGGTLAAPMNEEENKAIMDIVKQYNQYAYLGIRKGETSGEVKSVKGLPLSYSNWHQHEPNGKGDEKCVEMYTDGTWNDKKCNMYRLTICEF</sequence>
<reference evidence="7 8" key="1">
    <citation type="journal article" date="2018" name="Proc. R. Soc. B">
        <title>A non-coding region near Follistatin controls head colour polymorphism in the Gouldian finch.</title>
        <authorList>
            <person name="Toomey M.B."/>
            <person name="Marques C.I."/>
            <person name="Andrade P."/>
            <person name="Araujo P.M."/>
            <person name="Sabatino S."/>
            <person name="Gazda M.A."/>
            <person name="Afonso S."/>
            <person name="Lopes R.J."/>
            <person name="Corbo J.C."/>
            <person name="Carneiro M."/>
        </authorList>
    </citation>
    <scope>NUCLEOTIDE SEQUENCE [LARGE SCALE GENOMIC DNA]</scope>
    <source>
        <strain evidence="7">Red01</strain>
        <tissue evidence="7">Muscle</tissue>
    </source>
</reference>
<dbReference type="PANTHER" id="PTHR22799:SF1">
    <property type="entry name" value="C-TYPE LECTIN DOMAIN FAMILY 11 MEMBER A"/>
    <property type="match status" value="1"/>
</dbReference>
<comment type="subcellular location">
    <subcellularLocation>
        <location evidence="1">Secreted</location>
    </subcellularLocation>
</comment>